<protein>
    <recommendedName>
        <fullName evidence="4">Chemotaxis phosphatase CheX-like domain-containing protein</fullName>
    </recommendedName>
</protein>
<organism evidence="2 3">
    <name type="scientific">Acetobacterium woodii (strain ATCC 29683 / DSM 1030 / JCM 2381 / KCTC 1655 / WB1)</name>
    <dbReference type="NCBI Taxonomy" id="931626"/>
    <lineage>
        <taxon>Bacteria</taxon>
        <taxon>Bacillati</taxon>
        <taxon>Bacillota</taxon>
        <taxon>Clostridia</taxon>
        <taxon>Eubacteriales</taxon>
        <taxon>Eubacteriaceae</taxon>
        <taxon>Acetobacterium</taxon>
    </lineage>
</organism>
<dbReference type="Gene3D" id="3.40.1550.10">
    <property type="entry name" value="CheC-like"/>
    <property type="match status" value="1"/>
</dbReference>
<name>H6LK92_ACEWD</name>
<dbReference type="InterPro" id="IPR037257">
    <property type="entry name" value="T2SS_E_N_sf"/>
</dbReference>
<keyword evidence="1" id="KW-0145">Chemotaxis</keyword>
<reference evidence="3" key="1">
    <citation type="submission" date="2011-07" db="EMBL/GenBank/DDBJ databases">
        <title>Complete genome sequence of Acetobacterium woodii.</title>
        <authorList>
            <person name="Poehlein A."/>
            <person name="Schmidt S."/>
            <person name="Kaster A.-K."/>
            <person name="Goenrich M."/>
            <person name="Vollmers J."/>
            <person name="Thuermer A."/>
            <person name="Gottschalk G."/>
            <person name="Thauer R.K."/>
            <person name="Daniel R."/>
            <person name="Mueller V."/>
        </authorList>
    </citation>
    <scope>NUCLEOTIDE SEQUENCE [LARGE SCALE GENOMIC DNA]</scope>
    <source>
        <strain evidence="3">ATCC 29683 / DSM 1030 / JCM 2381 / KCTC 1655 / WB1</strain>
    </source>
</reference>
<proteinExistence type="predicted"/>
<gene>
    <name evidence="2" type="ordered locus">Awo_c32840</name>
</gene>
<evidence type="ECO:0000313" key="3">
    <source>
        <dbReference type="Proteomes" id="UP000007177"/>
    </source>
</evidence>
<dbReference type="AlphaFoldDB" id="H6LK92"/>
<dbReference type="EMBL" id="CP002987">
    <property type="protein sequence ID" value="AFA50012.1"/>
    <property type="molecule type" value="Genomic_DNA"/>
</dbReference>
<dbReference type="Proteomes" id="UP000007177">
    <property type="component" value="Chromosome"/>
</dbReference>
<evidence type="ECO:0000256" key="1">
    <source>
        <dbReference type="ARBA" id="ARBA00022500"/>
    </source>
</evidence>
<evidence type="ECO:0000313" key="2">
    <source>
        <dbReference type="EMBL" id="AFA50012.1"/>
    </source>
</evidence>
<accession>H6LK92</accession>
<reference evidence="2 3" key="2">
    <citation type="journal article" date="2012" name="PLoS ONE">
        <title>An ancient pathway combining carbon dioxide fixation with the generation and utilization of a sodium ion gradient for ATP synthesis.</title>
        <authorList>
            <person name="Poehlein A."/>
            <person name="Schmidt S."/>
            <person name="Kaster A.K."/>
            <person name="Goenrich M."/>
            <person name="Vollmers J."/>
            <person name="Thurmer A."/>
            <person name="Bertsch J."/>
            <person name="Schuchmann K."/>
            <person name="Voigt B."/>
            <person name="Hecker M."/>
            <person name="Daniel R."/>
            <person name="Thauer R.K."/>
            <person name="Gottschalk G."/>
            <person name="Muller V."/>
        </authorList>
    </citation>
    <scope>NUCLEOTIDE SEQUENCE [LARGE SCALE GENOMIC DNA]</scope>
    <source>
        <strain evidence="3">ATCC 29683 / DSM 1030 / JCM 2381 / KCTC 1655 / WB1</strain>
    </source>
</reference>
<dbReference type="eggNOG" id="COG1406">
    <property type="taxonomic scope" value="Bacteria"/>
</dbReference>
<dbReference type="RefSeq" id="WP_014357608.1">
    <property type="nucleotide sequence ID" value="NC_016894.1"/>
</dbReference>
<dbReference type="STRING" id="931626.Awo_c32840"/>
<sequence>MFNQYFGNYLLEKNLIKPEELRVVLTEQQSVKVKLGILAIDAGYMTATQVDKIHHFQMVKDQKFGELAIGEGYLTENQLNELLQAQKKSNVLLGQVLIEKGFFSFEKYEAVLLQYRQDSQLTNDEIQALKNNDISQIAAIFLKPLSGQYNKILREYFELFLRNIVRFIDDEIRMEAAVMVDSYQYEYLVTQGTKGEYCFFSGIAAAETVLARFASIYAEETLDGMNALAKDSLGEFMNCHNGLFLSQLAHQGIELDLLVTEVKTAGIANAVGKLYVIPCHLSFGKIDFIFADVTPVFSEKEAENKERI</sequence>
<dbReference type="SUPFAM" id="SSF160246">
    <property type="entry name" value="EspE N-terminal domain-like"/>
    <property type="match status" value="1"/>
</dbReference>
<dbReference type="HOGENOM" id="CLU_052003_0_0_9"/>
<dbReference type="KEGG" id="awo:Awo_c32840"/>
<dbReference type="OrthoDB" id="5614404at2"/>
<dbReference type="GO" id="GO:0006935">
    <property type="term" value="P:chemotaxis"/>
    <property type="evidence" value="ECO:0007669"/>
    <property type="project" value="UniProtKB-KW"/>
</dbReference>
<dbReference type="InterPro" id="IPR028976">
    <property type="entry name" value="CheC-like_sf"/>
</dbReference>
<keyword evidence="3" id="KW-1185">Reference proteome</keyword>
<evidence type="ECO:0008006" key="4">
    <source>
        <dbReference type="Google" id="ProtNLM"/>
    </source>
</evidence>